<dbReference type="Pfam" id="PF00126">
    <property type="entry name" value="HTH_1"/>
    <property type="match status" value="1"/>
</dbReference>
<proteinExistence type="inferred from homology"/>
<dbReference type="CDD" id="cd08422">
    <property type="entry name" value="PBP2_CrgA_like"/>
    <property type="match status" value="1"/>
</dbReference>
<dbReference type="Gene3D" id="1.10.10.10">
    <property type="entry name" value="Winged helix-like DNA-binding domain superfamily/Winged helix DNA-binding domain"/>
    <property type="match status" value="1"/>
</dbReference>
<dbReference type="Pfam" id="PF03466">
    <property type="entry name" value="LysR_substrate"/>
    <property type="match status" value="1"/>
</dbReference>
<organism evidence="6 7">
    <name type="scientific">Pseudomonas taiwanensis</name>
    <dbReference type="NCBI Taxonomy" id="470150"/>
    <lineage>
        <taxon>Bacteria</taxon>
        <taxon>Pseudomonadati</taxon>
        <taxon>Pseudomonadota</taxon>
        <taxon>Gammaproteobacteria</taxon>
        <taxon>Pseudomonadales</taxon>
        <taxon>Pseudomonadaceae</taxon>
        <taxon>Pseudomonas</taxon>
    </lineage>
</organism>
<evidence type="ECO:0000256" key="3">
    <source>
        <dbReference type="ARBA" id="ARBA00023125"/>
    </source>
</evidence>
<dbReference type="InterPro" id="IPR005119">
    <property type="entry name" value="LysR_subst-bd"/>
</dbReference>
<evidence type="ECO:0000256" key="2">
    <source>
        <dbReference type="ARBA" id="ARBA00023015"/>
    </source>
</evidence>
<comment type="caution">
    <text evidence="6">The sequence shown here is derived from an EMBL/GenBank/DDBJ whole genome shotgun (WGS) entry which is preliminary data.</text>
</comment>
<dbReference type="InterPro" id="IPR036390">
    <property type="entry name" value="WH_DNA-bd_sf"/>
</dbReference>
<evidence type="ECO:0000313" key="7">
    <source>
        <dbReference type="Proteomes" id="UP000628086"/>
    </source>
</evidence>
<evidence type="ECO:0000256" key="1">
    <source>
        <dbReference type="ARBA" id="ARBA00009437"/>
    </source>
</evidence>
<dbReference type="PANTHER" id="PTHR30537:SF5">
    <property type="entry name" value="HTH-TYPE TRANSCRIPTIONAL ACTIVATOR TTDR-RELATED"/>
    <property type="match status" value="1"/>
</dbReference>
<keyword evidence="4" id="KW-0804">Transcription</keyword>
<keyword evidence="3" id="KW-0238">DNA-binding</keyword>
<dbReference type="PROSITE" id="PS50931">
    <property type="entry name" value="HTH_LYSR"/>
    <property type="match status" value="1"/>
</dbReference>
<dbReference type="Gene3D" id="3.40.190.290">
    <property type="match status" value="1"/>
</dbReference>
<dbReference type="Proteomes" id="UP000628086">
    <property type="component" value="Unassembled WGS sequence"/>
</dbReference>
<dbReference type="SUPFAM" id="SSF53850">
    <property type="entry name" value="Periplasmic binding protein-like II"/>
    <property type="match status" value="1"/>
</dbReference>
<keyword evidence="2" id="KW-0805">Transcription regulation</keyword>
<reference evidence="6 7" key="1">
    <citation type="journal article" date="2020" name="Microorganisms">
        <title>Reliable Identification of Environmental Pseudomonas Isolates Using the rpoD Gene.</title>
        <authorList>
            <consortium name="The Broad Institute Genome Sequencing Platform"/>
            <person name="Girard L."/>
            <person name="Lood C."/>
            <person name="Rokni-Zadeh H."/>
            <person name="van Noort V."/>
            <person name="Lavigne R."/>
            <person name="De Mot R."/>
        </authorList>
    </citation>
    <scope>NUCLEOTIDE SEQUENCE [LARGE SCALE GENOMIC DNA]</scope>
    <source>
        <strain evidence="6 7">RW7P2</strain>
    </source>
</reference>
<evidence type="ECO:0000259" key="5">
    <source>
        <dbReference type="PROSITE" id="PS50931"/>
    </source>
</evidence>
<dbReference type="EMBL" id="JABWRS010000003">
    <property type="protein sequence ID" value="MBC3475010.1"/>
    <property type="molecule type" value="Genomic_DNA"/>
</dbReference>
<dbReference type="InterPro" id="IPR058163">
    <property type="entry name" value="LysR-type_TF_proteobact-type"/>
</dbReference>
<evidence type="ECO:0000313" key="6">
    <source>
        <dbReference type="EMBL" id="MBC3475010.1"/>
    </source>
</evidence>
<comment type="similarity">
    <text evidence="1">Belongs to the LysR transcriptional regulatory family.</text>
</comment>
<name>A0ABR6V467_9PSED</name>
<dbReference type="PANTHER" id="PTHR30537">
    <property type="entry name" value="HTH-TYPE TRANSCRIPTIONAL REGULATOR"/>
    <property type="match status" value="1"/>
</dbReference>
<sequence length="314" mass="34703">MDEFKSISTFILAAELLSFRAAAEAQSSTPQAVSKAVQQLERTLGVRLFHRTTRKISLTDEGARLLKSAKPNLDGLRNALAQARNAVSDVEGLIRLSAAGAVGRRVLMPLIMEFQARHPLVHFDLIVDDGFTDLVAERIDVGFRAGNQPDAQVVARRLFDIQLIVCATSEYLRAYGAPRNLIDLSNHRCSGYRQRGNGRAMAWEFKTAGGEKFVDVSPVLTSSDSETEMHAVLSGKVLGQIDSINAAAALRAGELIPVMLNTLSERMGLYIYYAQRADMPARIRTFIDFAIEKLLESKEFCLPQQELKHLASRI</sequence>
<dbReference type="InterPro" id="IPR036388">
    <property type="entry name" value="WH-like_DNA-bd_sf"/>
</dbReference>
<evidence type="ECO:0000256" key="4">
    <source>
        <dbReference type="ARBA" id="ARBA00023163"/>
    </source>
</evidence>
<dbReference type="SUPFAM" id="SSF46785">
    <property type="entry name" value="Winged helix' DNA-binding domain"/>
    <property type="match status" value="1"/>
</dbReference>
<feature type="domain" description="HTH lysR-type" evidence="5">
    <location>
        <begin position="1"/>
        <end position="59"/>
    </location>
</feature>
<keyword evidence="7" id="KW-1185">Reference proteome</keyword>
<dbReference type="RefSeq" id="WP_186598335.1">
    <property type="nucleotide sequence ID" value="NZ_JABWRS010000003.1"/>
</dbReference>
<gene>
    <name evidence="6" type="ORF">HU747_05300</name>
</gene>
<protein>
    <submittedName>
        <fullName evidence="6">LysR family transcriptional regulator</fullName>
    </submittedName>
</protein>
<dbReference type="InterPro" id="IPR000847">
    <property type="entry name" value="LysR_HTH_N"/>
</dbReference>
<accession>A0ABR6V467</accession>